<dbReference type="CDD" id="cd00085">
    <property type="entry name" value="HNHc"/>
    <property type="match status" value="1"/>
</dbReference>
<sequence length="381" mass="44670">MARKAIPEYIQRRLYAESMGRCMNPACGKDLLLTNGDIVEKAHIIPHCDSADNSFENLILLCPNCHTNFDKNSAFTEEEVRIWKRERQQQVSQLFSQKFDTFEKLEELVKPLLTENKTIYESYYLNDKRKLWEKFEEKILINNQKLRFLLSKNRDLFQKHHDEYFSNLAIIDQLILHIDEFRDTRKDDEKIRTVLFPEEVNSIFGLESSLEGMLPSVESLECLICKLQNEDKFVGITLGIEDPFLIYKEHDEYVQLFLSDAPRIRQMYFSYHCLKSVGIRLGSLNFALKYLDNNHIAFKIENCQNLSNVTVKEKSFKFIYEYCLSKAELISLAPKKGLIIVNLHNWNGGSCISNEAYEQAKIMGVTLLTMDDFYVYIQNLK</sequence>
<dbReference type="Pfam" id="PF13391">
    <property type="entry name" value="HNH_2"/>
    <property type="match status" value="1"/>
</dbReference>
<evidence type="ECO:0000313" key="3">
    <source>
        <dbReference type="Proteomes" id="UP000196005"/>
    </source>
</evidence>
<dbReference type="SMART" id="SM00507">
    <property type="entry name" value="HNHc"/>
    <property type="match status" value="1"/>
</dbReference>
<gene>
    <name evidence="2" type="ORF">Sdiek1_1417</name>
</gene>
<protein>
    <recommendedName>
        <fullName evidence="1">HNH nuclease domain-containing protein</fullName>
    </recommendedName>
</protein>
<evidence type="ECO:0000259" key="1">
    <source>
        <dbReference type="SMART" id="SM00507"/>
    </source>
</evidence>
<dbReference type="AlphaFoldDB" id="A0A1Y0HKE3"/>
<dbReference type="Proteomes" id="UP000196005">
    <property type="component" value="Chromosome"/>
</dbReference>
<proteinExistence type="predicted"/>
<organism evidence="2 3">
    <name type="scientific">Sulfurospirillum diekertiae</name>
    <dbReference type="NCBI Taxonomy" id="1854492"/>
    <lineage>
        <taxon>Bacteria</taxon>
        <taxon>Pseudomonadati</taxon>
        <taxon>Campylobacterota</taxon>
        <taxon>Epsilonproteobacteria</taxon>
        <taxon>Campylobacterales</taxon>
        <taxon>Sulfurospirillaceae</taxon>
        <taxon>Sulfurospirillum</taxon>
    </lineage>
</organism>
<dbReference type="InterPro" id="IPR003615">
    <property type="entry name" value="HNH_nuc"/>
</dbReference>
<dbReference type="EMBL" id="CP021416">
    <property type="protein sequence ID" value="ARU48581.1"/>
    <property type="molecule type" value="Genomic_DNA"/>
</dbReference>
<keyword evidence="3" id="KW-1185">Reference proteome</keyword>
<dbReference type="Gene3D" id="1.10.30.50">
    <property type="match status" value="1"/>
</dbReference>
<accession>A0A1Y0HKE3</accession>
<reference evidence="3" key="1">
    <citation type="submission" date="2017-05" db="EMBL/GenBank/DDBJ databases">
        <title>Dechlorination kinetics govern the competition between two new strains of the genus Sulfurospirillum.</title>
        <authorList>
            <person name="Buttet G.F."/>
            <person name="Murray A.M."/>
            <person name="Goris T."/>
            <person name="Burion M."/>
            <person name="Lin B."/>
            <person name="Rolle M."/>
            <person name="Maillard J."/>
        </authorList>
    </citation>
    <scope>NUCLEOTIDE SEQUENCE [LARGE SCALE GENOMIC DNA]</scope>
    <source>
        <strain evidence="3">SL2-1</strain>
    </source>
</reference>
<name>A0A1Y0HKE3_9BACT</name>
<evidence type="ECO:0000313" key="2">
    <source>
        <dbReference type="EMBL" id="ARU48581.1"/>
    </source>
</evidence>
<dbReference type="KEGG" id="suls:Sdiek1_1417"/>
<feature type="domain" description="HNH nuclease" evidence="1">
    <location>
        <begin position="10"/>
        <end position="67"/>
    </location>
</feature>
<dbReference type="OrthoDB" id="9790459at2"/>